<feature type="compositionally biased region" description="Gly residues" evidence="1">
    <location>
        <begin position="70"/>
        <end position="80"/>
    </location>
</feature>
<evidence type="ECO:0008006" key="4">
    <source>
        <dbReference type="Google" id="ProtNLM"/>
    </source>
</evidence>
<proteinExistence type="predicted"/>
<comment type="caution">
    <text evidence="2">The sequence shown here is derived from an EMBL/GenBank/DDBJ whole genome shotgun (WGS) entry which is preliminary data.</text>
</comment>
<dbReference type="Proteomes" id="UP001501470">
    <property type="component" value="Unassembled WGS sequence"/>
</dbReference>
<accession>A0ABN2AWM5</accession>
<evidence type="ECO:0000313" key="2">
    <source>
        <dbReference type="EMBL" id="GAA1529164.1"/>
    </source>
</evidence>
<feature type="region of interest" description="Disordered" evidence="1">
    <location>
        <begin position="27"/>
        <end position="103"/>
    </location>
</feature>
<feature type="compositionally biased region" description="Basic and acidic residues" evidence="1">
    <location>
        <begin position="28"/>
        <end position="56"/>
    </location>
</feature>
<gene>
    <name evidence="2" type="ORF">GCM10009827_053040</name>
</gene>
<keyword evidence="3" id="KW-1185">Reference proteome</keyword>
<reference evidence="2 3" key="1">
    <citation type="journal article" date="2019" name="Int. J. Syst. Evol. Microbiol.">
        <title>The Global Catalogue of Microorganisms (GCM) 10K type strain sequencing project: providing services to taxonomists for standard genome sequencing and annotation.</title>
        <authorList>
            <consortium name="The Broad Institute Genomics Platform"/>
            <consortium name="The Broad Institute Genome Sequencing Center for Infectious Disease"/>
            <person name="Wu L."/>
            <person name="Ma J."/>
        </authorList>
    </citation>
    <scope>NUCLEOTIDE SEQUENCE [LARGE SCALE GENOMIC DNA]</scope>
    <source>
        <strain evidence="2 3">JCM 15933</strain>
    </source>
</reference>
<name>A0ABN2AWM5_9ACTN</name>
<evidence type="ECO:0000313" key="3">
    <source>
        <dbReference type="Proteomes" id="UP001501470"/>
    </source>
</evidence>
<evidence type="ECO:0000256" key="1">
    <source>
        <dbReference type="SAM" id="MobiDB-lite"/>
    </source>
</evidence>
<protein>
    <recommendedName>
        <fullName evidence="4">Translation initiation factor IF-2</fullName>
    </recommendedName>
</protein>
<organism evidence="2 3">
    <name type="scientific">Dactylosporangium maewongense</name>
    <dbReference type="NCBI Taxonomy" id="634393"/>
    <lineage>
        <taxon>Bacteria</taxon>
        <taxon>Bacillati</taxon>
        <taxon>Actinomycetota</taxon>
        <taxon>Actinomycetes</taxon>
        <taxon>Micromonosporales</taxon>
        <taxon>Micromonosporaceae</taxon>
        <taxon>Dactylosporangium</taxon>
    </lineage>
</organism>
<feature type="compositionally biased region" description="Low complexity" evidence="1">
    <location>
        <begin position="86"/>
        <end position="103"/>
    </location>
</feature>
<dbReference type="EMBL" id="BAAAQD010000010">
    <property type="protein sequence ID" value="GAA1529164.1"/>
    <property type="molecule type" value="Genomic_DNA"/>
</dbReference>
<sequence>MLVGAAGLVLGCCLGGGIVAAGVAVFGDGHRGDDRIKIDRNDRGDNGFRPGGREGNGRGVRPGQNPGQNPGQGPGQGGNRRPGPPAASTAPAPTTAVPAPSAS</sequence>